<reference evidence="3" key="1">
    <citation type="submission" date="2017-01" db="EMBL/GenBank/DDBJ databases">
        <authorList>
            <person name="Varghese N."/>
            <person name="Submissions S."/>
        </authorList>
    </citation>
    <scope>NUCLEOTIDE SEQUENCE [LARGE SCALE GENOMIC DNA]</scope>
    <source>
        <strain evidence="3">DSM 29591</strain>
    </source>
</reference>
<dbReference type="EMBL" id="FTPR01000001">
    <property type="protein sequence ID" value="SIT81264.1"/>
    <property type="molecule type" value="Genomic_DNA"/>
</dbReference>
<gene>
    <name evidence="2" type="ORF">SAMN05421665_1243</name>
</gene>
<keyword evidence="1" id="KW-1133">Transmembrane helix</keyword>
<evidence type="ECO:0000313" key="3">
    <source>
        <dbReference type="Proteomes" id="UP000186997"/>
    </source>
</evidence>
<feature type="transmembrane region" description="Helical" evidence="1">
    <location>
        <begin position="5"/>
        <end position="24"/>
    </location>
</feature>
<keyword evidence="1" id="KW-0472">Membrane</keyword>
<evidence type="ECO:0000256" key="1">
    <source>
        <dbReference type="SAM" id="Phobius"/>
    </source>
</evidence>
<evidence type="ECO:0000313" key="2">
    <source>
        <dbReference type="EMBL" id="SIT81264.1"/>
    </source>
</evidence>
<protein>
    <submittedName>
        <fullName evidence="2">Uncharacterized protein</fullName>
    </submittedName>
</protein>
<sequence>MALKFFAVLSGVAGTGMWLLAFWALDDAVTNGTTAPAFTQGLKYGFYLWITAILLSTFADLVNYLKTIAENSEELVLIAQQSGSWGDDD</sequence>
<dbReference type="AlphaFoldDB" id="A0A1R3WTJ8"/>
<dbReference type="Proteomes" id="UP000186997">
    <property type="component" value="Unassembled WGS sequence"/>
</dbReference>
<accession>A0A1R3WTJ8</accession>
<organism evidence="2 3">
    <name type="scientific">Yoonia rosea</name>
    <dbReference type="NCBI Taxonomy" id="287098"/>
    <lineage>
        <taxon>Bacteria</taxon>
        <taxon>Pseudomonadati</taxon>
        <taxon>Pseudomonadota</taxon>
        <taxon>Alphaproteobacteria</taxon>
        <taxon>Rhodobacterales</taxon>
        <taxon>Paracoccaceae</taxon>
        <taxon>Yoonia</taxon>
    </lineage>
</organism>
<name>A0A1R3WTJ8_9RHOB</name>
<keyword evidence="3" id="KW-1185">Reference proteome</keyword>
<proteinExistence type="predicted"/>
<dbReference type="STRING" id="287098.SAMN05421665_1243"/>
<keyword evidence="1" id="KW-0812">Transmembrane</keyword>
<feature type="transmembrane region" description="Helical" evidence="1">
    <location>
        <begin position="44"/>
        <end position="65"/>
    </location>
</feature>